<dbReference type="PANTHER" id="PTHR36206">
    <property type="entry name" value="ASPERCRYPTIN BIOSYNTHESIS CLUSTER-SPECIFIC TRANSCRIPTION REGULATOR ATNN-RELATED"/>
    <property type="match status" value="1"/>
</dbReference>
<feature type="compositionally biased region" description="Basic and acidic residues" evidence="7">
    <location>
        <begin position="60"/>
        <end position="75"/>
    </location>
</feature>
<dbReference type="GeneID" id="73339036"/>
<sequence>MADTSRFHCFISHSNTLAPAASTALEPLAGHSTGYSFAHSHRQDAHLAGRRVRRTRQRHRMSESRDAGQQRHLDRATQPSEKLPASLDWDIDGTLIEKCMFHHVRRVTIPGFQNIALMTKLWNNYIIPLGYYSHSVKHALVGLGLSHRAFLDGYSHASKVTEDQDFASLAMSYYGKALKSTLADREKNLSTTSIRISLVACLVFVCFEVIEGRYDKAIQHLRGGCRILGSIREAVESLEMNGAEALSPSQLCLAETARKYFDQLSDIAVMFSCIGIDTAYLLEAEITPDLDFFLRPPAVPEASGHDPFKTLDEARLEIHRVEKALGSIIGFNFRQAPPRSWASVLDLPGDMSPFEDEIFDAWMKARHHLDTWSSRVDMSIEIWQSDPSFSPEALKEAQILTFIQNDWKMIIKQCETSTIETIDPAIWRSMLDRTEAFCPSGEGNSQQLPHFAIAADTIPPLVVVATFSRDPEVQSRAISLLYSMKRREGMWDSREIASILESINAVRESDLWDKEYETASLPTLAEKVLSRHLCRRDEQMPLATLVNQGFA</sequence>
<keyword evidence="5" id="KW-0804">Transcription</keyword>
<reference evidence="8" key="1">
    <citation type="journal article" date="2021" name="Mol. Plant Microbe Interact.">
        <title>Complete Genome Sequence of the Plant-Pathogenic Fungus Colletotrichum lupini.</title>
        <authorList>
            <person name="Baroncelli R."/>
            <person name="Pensec F."/>
            <person name="Da Lio D."/>
            <person name="Boufleur T."/>
            <person name="Vicente I."/>
            <person name="Sarrocco S."/>
            <person name="Picot A."/>
            <person name="Baraldi E."/>
            <person name="Sukno S."/>
            <person name="Thon M."/>
            <person name="Le Floch G."/>
        </authorList>
    </citation>
    <scope>NUCLEOTIDE SEQUENCE</scope>
    <source>
        <strain evidence="8">IMI 504893</strain>
    </source>
</reference>
<keyword evidence="1" id="KW-0479">Metal-binding</keyword>
<evidence type="ECO:0000256" key="1">
    <source>
        <dbReference type="ARBA" id="ARBA00022723"/>
    </source>
</evidence>
<evidence type="ECO:0000256" key="4">
    <source>
        <dbReference type="ARBA" id="ARBA00023125"/>
    </source>
</evidence>
<evidence type="ECO:0000256" key="7">
    <source>
        <dbReference type="SAM" id="MobiDB-lite"/>
    </source>
</evidence>
<evidence type="ECO:0000256" key="2">
    <source>
        <dbReference type="ARBA" id="ARBA00022833"/>
    </source>
</evidence>
<dbReference type="EMBL" id="CP019475">
    <property type="protein sequence ID" value="UQC79537.1"/>
    <property type="molecule type" value="Genomic_DNA"/>
</dbReference>
<proteinExistence type="predicted"/>
<protein>
    <submittedName>
        <fullName evidence="8">C6 zinc finger protein</fullName>
    </submittedName>
</protein>
<keyword evidence="2" id="KW-0862">Zinc</keyword>
<evidence type="ECO:0000256" key="3">
    <source>
        <dbReference type="ARBA" id="ARBA00023015"/>
    </source>
</evidence>
<dbReference type="Pfam" id="PF11951">
    <property type="entry name" value="Fungal_trans_2"/>
    <property type="match status" value="1"/>
</dbReference>
<keyword evidence="3" id="KW-0805">Transcription regulation</keyword>
<dbReference type="GO" id="GO:0003677">
    <property type="term" value="F:DNA binding"/>
    <property type="evidence" value="ECO:0007669"/>
    <property type="project" value="UniProtKB-KW"/>
</dbReference>
<dbReference type="GO" id="GO:0046872">
    <property type="term" value="F:metal ion binding"/>
    <property type="evidence" value="ECO:0007669"/>
    <property type="project" value="UniProtKB-KW"/>
</dbReference>
<keyword evidence="6" id="KW-0539">Nucleus</keyword>
<feature type="compositionally biased region" description="Basic residues" evidence="7">
    <location>
        <begin position="48"/>
        <end position="59"/>
    </location>
</feature>
<dbReference type="KEGG" id="clup:CLUP02_05017"/>
<dbReference type="PANTHER" id="PTHR36206:SF13">
    <property type="entry name" value="TRANSCRIPTIONAL REGULATORY PROTEIN MOC3"/>
    <property type="match status" value="1"/>
</dbReference>
<gene>
    <name evidence="8" type="ORF">CLUP02_05017</name>
</gene>
<evidence type="ECO:0000256" key="6">
    <source>
        <dbReference type="ARBA" id="ARBA00023242"/>
    </source>
</evidence>
<organism evidence="8 9">
    <name type="scientific">Colletotrichum lupini</name>
    <dbReference type="NCBI Taxonomy" id="145971"/>
    <lineage>
        <taxon>Eukaryota</taxon>
        <taxon>Fungi</taxon>
        <taxon>Dikarya</taxon>
        <taxon>Ascomycota</taxon>
        <taxon>Pezizomycotina</taxon>
        <taxon>Sordariomycetes</taxon>
        <taxon>Hypocreomycetidae</taxon>
        <taxon>Glomerellales</taxon>
        <taxon>Glomerellaceae</taxon>
        <taxon>Colletotrichum</taxon>
        <taxon>Colletotrichum acutatum species complex</taxon>
    </lineage>
</organism>
<accession>A0A9Q8WE91</accession>
<evidence type="ECO:0000313" key="8">
    <source>
        <dbReference type="EMBL" id="UQC79537.1"/>
    </source>
</evidence>
<dbReference type="Proteomes" id="UP000830671">
    <property type="component" value="Chromosome 3"/>
</dbReference>
<dbReference type="InterPro" id="IPR021858">
    <property type="entry name" value="Fun_TF"/>
</dbReference>
<evidence type="ECO:0000256" key="5">
    <source>
        <dbReference type="ARBA" id="ARBA00023163"/>
    </source>
</evidence>
<name>A0A9Q8WE91_9PEZI</name>
<feature type="region of interest" description="Disordered" evidence="7">
    <location>
        <begin position="46"/>
        <end position="81"/>
    </location>
</feature>
<keyword evidence="4" id="KW-0238">DNA-binding</keyword>
<dbReference type="RefSeq" id="XP_049141169.1">
    <property type="nucleotide sequence ID" value="XM_049284026.1"/>
</dbReference>
<evidence type="ECO:0000313" key="9">
    <source>
        <dbReference type="Proteomes" id="UP000830671"/>
    </source>
</evidence>
<keyword evidence="9" id="KW-1185">Reference proteome</keyword>
<dbReference type="AlphaFoldDB" id="A0A9Q8WE91"/>
<dbReference type="InterPro" id="IPR052360">
    <property type="entry name" value="Transcr_Regulatory_Proteins"/>
</dbReference>